<dbReference type="RefSeq" id="WP_093373174.1">
    <property type="nucleotide sequence ID" value="NZ_FOQA01000009.1"/>
</dbReference>
<dbReference type="AlphaFoldDB" id="A0A1I3GFJ3"/>
<reference evidence="3" key="1">
    <citation type="submission" date="2016-10" db="EMBL/GenBank/DDBJ databases">
        <authorList>
            <person name="Varghese N."/>
            <person name="Submissions S."/>
        </authorList>
    </citation>
    <scope>NUCLEOTIDE SEQUENCE [LARGE SCALE GENOMIC DNA]</scope>
    <source>
        <strain evidence="3">Z-7934</strain>
    </source>
</reference>
<evidence type="ECO:0000259" key="1">
    <source>
        <dbReference type="SMART" id="SM00849"/>
    </source>
</evidence>
<dbReference type="CDD" id="cd07713">
    <property type="entry name" value="DHPS-like_MBL-fold"/>
    <property type="match status" value="1"/>
</dbReference>
<dbReference type="STRING" id="69895.SAMN05192551_10918"/>
<dbReference type="SMART" id="SM00849">
    <property type="entry name" value="Lactamase_B"/>
    <property type="match status" value="1"/>
</dbReference>
<dbReference type="InterPro" id="IPR001279">
    <property type="entry name" value="Metallo-B-lactamas"/>
</dbReference>
<accession>A0A1I3GFJ3</accession>
<dbReference type="PANTHER" id="PTHR13754:SF13">
    <property type="entry name" value="METALLO-BETA-LACTAMASE SUPERFAMILY PROTEIN (AFU_ORTHOLOGUE AFUA_3G07630)"/>
    <property type="match status" value="1"/>
</dbReference>
<dbReference type="Proteomes" id="UP000199287">
    <property type="component" value="Unassembled WGS sequence"/>
</dbReference>
<keyword evidence="3" id="KW-1185">Reference proteome</keyword>
<dbReference type="OrthoDB" id="9803916at2"/>
<name>A0A1I3GFJ3_9FIRM</name>
<sequence length="274" mass="30630">MLIKTLVENTCVSEDFRGEHGLSLYIESGNHRLLFDLGDSELYAENAKKMGVEIREVDTVIISHAHYDHGGGLKHFLGQNQQAKVYISPYGFDDYYARKSDGETVSIGMDKSIEAHPQIRLTNQHEILSDHLEIFSGVTGRKFFPKGNSVLLREKNGLLVPDKFLHEQNLVIREKGKHFLLAGCAHNGIVNIVDQYLSLYGDFPDMVIGGLHLKNHSTGEEEDPETVRYLGEALLKTNALYYTGHCTGSASFQILKEVMGDKIRYMATGSVIEG</sequence>
<dbReference type="InterPro" id="IPR052926">
    <property type="entry name" value="Metallo-beta-lactamase_dom"/>
</dbReference>
<proteinExistence type="predicted"/>
<evidence type="ECO:0000313" key="2">
    <source>
        <dbReference type="EMBL" id="SFI22012.1"/>
    </source>
</evidence>
<dbReference type="Gene3D" id="3.60.15.10">
    <property type="entry name" value="Ribonuclease Z/Hydroxyacylglutathione hydrolase-like"/>
    <property type="match status" value="1"/>
</dbReference>
<gene>
    <name evidence="2" type="ORF">SAMN05192551_10918</name>
</gene>
<feature type="domain" description="Metallo-beta-lactamase" evidence="1">
    <location>
        <begin position="20"/>
        <end position="245"/>
    </location>
</feature>
<dbReference type="Pfam" id="PF00753">
    <property type="entry name" value="Lactamase_B"/>
    <property type="match status" value="1"/>
</dbReference>
<dbReference type="PANTHER" id="PTHR13754">
    <property type="entry name" value="METALLO-BETA-LACTAMASE SUPERFAMILY PROTEIN"/>
    <property type="match status" value="1"/>
</dbReference>
<dbReference type="InterPro" id="IPR036866">
    <property type="entry name" value="RibonucZ/Hydroxyglut_hydro"/>
</dbReference>
<dbReference type="EMBL" id="FOQA01000009">
    <property type="protein sequence ID" value="SFI22012.1"/>
    <property type="molecule type" value="Genomic_DNA"/>
</dbReference>
<dbReference type="SUPFAM" id="SSF56281">
    <property type="entry name" value="Metallo-hydrolase/oxidoreductase"/>
    <property type="match status" value="1"/>
</dbReference>
<organism evidence="2 3">
    <name type="scientific">Tindallia magadiensis</name>
    <dbReference type="NCBI Taxonomy" id="69895"/>
    <lineage>
        <taxon>Bacteria</taxon>
        <taxon>Bacillati</taxon>
        <taxon>Bacillota</taxon>
        <taxon>Clostridia</taxon>
        <taxon>Peptostreptococcales</taxon>
        <taxon>Tindalliaceae</taxon>
        <taxon>Tindallia</taxon>
    </lineage>
</organism>
<protein>
    <submittedName>
        <fullName evidence="2">7,8-dihydropterin-6-yl-methyl-4-(Beta-D-ribofuranosyl)aminobenzene 5'-phosphate synthase</fullName>
    </submittedName>
</protein>
<dbReference type="InterPro" id="IPR041712">
    <property type="entry name" value="DHPS-like_MBL-fold"/>
</dbReference>
<evidence type="ECO:0000313" key="3">
    <source>
        <dbReference type="Proteomes" id="UP000199287"/>
    </source>
</evidence>
<dbReference type="GO" id="GO:0016740">
    <property type="term" value="F:transferase activity"/>
    <property type="evidence" value="ECO:0007669"/>
    <property type="project" value="TreeGrafter"/>
</dbReference>